<comment type="similarity">
    <text evidence="2">Belongs to the Ca(2+):cation antiporter (CaCA) (TC 2.A.19) family. SLC24A subfamily.</text>
</comment>
<gene>
    <name evidence="11" type="primary">LOC106821353</name>
</gene>
<feature type="transmembrane region" description="Helical" evidence="8">
    <location>
        <begin position="320"/>
        <end position="340"/>
    </location>
</feature>
<feature type="transmembrane region" description="Helical" evidence="8">
    <location>
        <begin position="214"/>
        <end position="232"/>
    </location>
</feature>
<sequence>MALAIICDDFFVPSLEAISEKLDLSEDVAGATFMAAGSSAPELFTSVVGVSVKSDVGVGTIVGSAVFNILIIVAMSAALSEKTLFLDWRPMLRDALFYALSLICFILFAWDAKFEIWEASILLLLYATYILIMKFNSRLMGALDKCCGKTAVSPLTAAPAVTGSKPDIGMADLHPNGAPSAAPPVAIEQTNKVPALVKVSRFCSKRVKSVPADCRVIAGNMLLLILAIFLQFKFSRRACCHAHAHRTCCNGHSRSRYVLSRTLALTPSPEAPPAADAETEAAEEDVEAQMKPCPCLPAVNAAPPQRDEETHVVWSWCKLLLSWALFIMSFPFVCMFTWTIPDCSKEHNRKWFWASFLMSVIWIAMLSFAMVSFVGRTGCLLGIDPYTMGLVVIAVGTSVPDCISSVLVARDGYGDMAVSNAIGSNVFDINLGIGLPFIIGMAIDKGRPIHLLNKQEQRI</sequence>
<feature type="transmembrane region" description="Helical" evidence="8">
    <location>
        <begin position="56"/>
        <end position="79"/>
    </location>
</feature>
<keyword evidence="6 8" id="KW-1133">Transmembrane helix</keyword>
<keyword evidence="4" id="KW-0406">Ion transport</keyword>
<evidence type="ECO:0000256" key="5">
    <source>
        <dbReference type="ARBA" id="ARBA00022692"/>
    </source>
</evidence>
<dbReference type="NCBIfam" id="TIGR00367">
    <property type="entry name" value="calcium/sodium antiporter"/>
    <property type="match status" value="1"/>
</dbReference>
<feature type="transmembrane region" description="Helical" evidence="8">
    <location>
        <begin position="91"/>
        <end position="110"/>
    </location>
</feature>
<dbReference type="InterPro" id="IPR004837">
    <property type="entry name" value="NaCa_Exmemb"/>
</dbReference>
<protein>
    <submittedName>
        <fullName evidence="11">Sodium/potassium/calcium exchanger 3-like</fullName>
    </submittedName>
</protein>
<dbReference type="PANTHER" id="PTHR10846:SF8">
    <property type="entry name" value="INNER MEMBRANE PROTEIN YRBG"/>
    <property type="match status" value="1"/>
</dbReference>
<feature type="domain" description="Sodium/calcium exchanger membrane region" evidence="9">
    <location>
        <begin position="2"/>
        <end position="133"/>
    </location>
</feature>
<keyword evidence="4" id="KW-0109">Calcium transport</keyword>
<accession>A0ABM1FAY1</accession>
<evidence type="ECO:0000256" key="2">
    <source>
        <dbReference type="ARBA" id="ARBA00005364"/>
    </source>
</evidence>
<keyword evidence="4" id="KW-0813">Transport</keyword>
<organism evidence="10 11">
    <name type="scientific">Priapulus caudatus</name>
    <name type="common">Priapulid worm</name>
    <dbReference type="NCBI Taxonomy" id="37621"/>
    <lineage>
        <taxon>Eukaryota</taxon>
        <taxon>Metazoa</taxon>
        <taxon>Ecdysozoa</taxon>
        <taxon>Scalidophora</taxon>
        <taxon>Priapulida</taxon>
        <taxon>Priapulimorpha</taxon>
        <taxon>Priapulimorphida</taxon>
        <taxon>Priapulidae</taxon>
        <taxon>Priapulus</taxon>
    </lineage>
</organism>
<evidence type="ECO:0000313" key="10">
    <source>
        <dbReference type="Proteomes" id="UP000695022"/>
    </source>
</evidence>
<evidence type="ECO:0000256" key="4">
    <source>
        <dbReference type="ARBA" id="ARBA00022568"/>
    </source>
</evidence>
<dbReference type="Pfam" id="PF01699">
    <property type="entry name" value="Na_Ca_ex"/>
    <property type="match status" value="2"/>
</dbReference>
<dbReference type="Gene3D" id="1.20.1420.30">
    <property type="entry name" value="NCX, central ion-binding region"/>
    <property type="match status" value="2"/>
</dbReference>
<evidence type="ECO:0000256" key="7">
    <source>
        <dbReference type="ARBA" id="ARBA00023136"/>
    </source>
</evidence>
<evidence type="ECO:0000256" key="3">
    <source>
        <dbReference type="ARBA" id="ARBA00022449"/>
    </source>
</evidence>
<dbReference type="Proteomes" id="UP000695022">
    <property type="component" value="Unplaced"/>
</dbReference>
<feature type="domain" description="Sodium/calcium exchanger membrane region" evidence="9">
    <location>
        <begin position="352"/>
        <end position="443"/>
    </location>
</feature>
<dbReference type="InterPro" id="IPR044880">
    <property type="entry name" value="NCX_ion-bd_dom_sf"/>
</dbReference>
<evidence type="ECO:0000256" key="1">
    <source>
        <dbReference type="ARBA" id="ARBA00004141"/>
    </source>
</evidence>
<feature type="transmembrane region" description="Helical" evidence="8">
    <location>
        <begin position="386"/>
        <end position="409"/>
    </location>
</feature>
<comment type="subcellular location">
    <subcellularLocation>
        <location evidence="1">Membrane</location>
        <topology evidence="1">Multi-pass membrane protein</topology>
    </subcellularLocation>
</comment>
<evidence type="ECO:0000256" key="6">
    <source>
        <dbReference type="ARBA" id="ARBA00022989"/>
    </source>
</evidence>
<feature type="transmembrane region" description="Helical" evidence="8">
    <location>
        <begin position="352"/>
        <end position="374"/>
    </location>
</feature>
<keyword evidence="10" id="KW-1185">Reference proteome</keyword>
<evidence type="ECO:0000256" key="8">
    <source>
        <dbReference type="SAM" id="Phobius"/>
    </source>
</evidence>
<keyword evidence="5 8" id="KW-0812">Transmembrane</keyword>
<dbReference type="PANTHER" id="PTHR10846">
    <property type="entry name" value="SODIUM/POTASSIUM/CALCIUM EXCHANGER"/>
    <property type="match status" value="1"/>
</dbReference>
<evidence type="ECO:0000259" key="9">
    <source>
        <dbReference type="Pfam" id="PF01699"/>
    </source>
</evidence>
<keyword evidence="3" id="KW-0050">Antiport</keyword>
<keyword evidence="4" id="KW-0106">Calcium</keyword>
<evidence type="ECO:0000313" key="11">
    <source>
        <dbReference type="RefSeq" id="XP_014681602.1"/>
    </source>
</evidence>
<proteinExistence type="inferred from homology"/>
<dbReference type="GeneID" id="106821353"/>
<feature type="transmembrane region" description="Helical" evidence="8">
    <location>
        <begin position="116"/>
        <end position="135"/>
    </location>
</feature>
<feature type="transmembrane region" description="Helical" evidence="8">
    <location>
        <begin position="421"/>
        <end position="443"/>
    </location>
</feature>
<dbReference type="RefSeq" id="XP_014681602.1">
    <property type="nucleotide sequence ID" value="XM_014826116.1"/>
</dbReference>
<reference evidence="11" key="1">
    <citation type="submission" date="2025-08" db="UniProtKB">
        <authorList>
            <consortium name="RefSeq"/>
        </authorList>
    </citation>
    <scope>IDENTIFICATION</scope>
</reference>
<keyword evidence="7 8" id="KW-0472">Membrane</keyword>
<name>A0ABM1FAY1_PRICU</name>
<dbReference type="InterPro" id="IPR004481">
    <property type="entry name" value="K/Na/Ca-exchanger"/>
</dbReference>